<organism evidence="1 2">
    <name type="scientific">Koribacter versatilis (strain Ellin345)</name>
    <dbReference type="NCBI Taxonomy" id="204669"/>
    <lineage>
        <taxon>Bacteria</taxon>
        <taxon>Pseudomonadati</taxon>
        <taxon>Acidobacteriota</taxon>
        <taxon>Terriglobia</taxon>
        <taxon>Terriglobales</taxon>
        <taxon>Candidatus Korobacteraceae</taxon>
        <taxon>Candidatus Korobacter</taxon>
    </lineage>
</organism>
<dbReference type="eggNOG" id="COG1765">
    <property type="taxonomic scope" value="Bacteria"/>
</dbReference>
<evidence type="ECO:0000313" key="2">
    <source>
        <dbReference type="Proteomes" id="UP000002432"/>
    </source>
</evidence>
<dbReference type="InterPro" id="IPR003718">
    <property type="entry name" value="OsmC/Ohr_fam"/>
</dbReference>
<dbReference type="SUPFAM" id="SSF82784">
    <property type="entry name" value="OsmC-like"/>
    <property type="match status" value="1"/>
</dbReference>
<proteinExistence type="predicted"/>
<dbReference type="KEGG" id="aba:Acid345_3081"/>
<dbReference type="HOGENOM" id="CLU_100275_3_1_0"/>
<evidence type="ECO:0000313" key="1">
    <source>
        <dbReference type="EMBL" id="ABF42082.1"/>
    </source>
</evidence>
<dbReference type="EnsemblBacteria" id="ABF42082">
    <property type="protein sequence ID" value="ABF42082"/>
    <property type="gene ID" value="Acid345_3081"/>
</dbReference>
<dbReference type="AlphaFoldDB" id="Q1IM18"/>
<dbReference type="PANTHER" id="PTHR39624">
    <property type="entry name" value="PROTEIN INVOLVED IN RIMO-MEDIATED BETA-METHYLTHIOLATION OF RIBOSOMAL PROTEIN S12 YCAO"/>
    <property type="match status" value="1"/>
</dbReference>
<dbReference type="STRING" id="204669.Acid345_3081"/>
<dbReference type="InterPro" id="IPR036102">
    <property type="entry name" value="OsmC/Ohrsf"/>
</dbReference>
<sequence length="134" mass="14726">MEVTVNHLGSVQFEIKARQHTIVCDQPAENGGFDEGMTPPELMLASLASCAGFYAAQYLKKFKLATEGTKVRVTAEKLKEPPRLGIFTIEVDAPVELSEEHRAGVERAVHHCLIHNTLLHPPKIELVVKSLSAV</sequence>
<accession>Q1IM18</accession>
<dbReference type="Pfam" id="PF02566">
    <property type="entry name" value="OsmC"/>
    <property type="match status" value="1"/>
</dbReference>
<dbReference type="OrthoDB" id="1433018at2"/>
<dbReference type="Gene3D" id="3.30.300.20">
    <property type="match status" value="1"/>
</dbReference>
<dbReference type="EMBL" id="CP000360">
    <property type="protein sequence ID" value="ABF42082.1"/>
    <property type="molecule type" value="Genomic_DNA"/>
</dbReference>
<protein>
    <submittedName>
        <fullName evidence="1">OsmC-like protein</fullName>
    </submittedName>
</protein>
<gene>
    <name evidence="1" type="ordered locus">Acid345_3081</name>
</gene>
<keyword evidence="2" id="KW-1185">Reference proteome</keyword>
<dbReference type="PANTHER" id="PTHR39624:SF2">
    <property type="entry name" value="OSMC-LIKE PROTEIN"/>
    <property type="match status" value="1"/>
</dbReference>
<dbReference type="RefSeq" id="WP_011523881.1">
    <property type="nucleotide sequence ID" value="NC_008009.1"/>
</dbReference>
<name>Q1IM18_KORVE</name>
<dbReference type="InterPro" id="IPR015946">
    <property type="entry name" value="KH_dom-like_a/b"/>
</dbReference>
<reference evidence="1 2" key="1">
    <citation type="journal article" date="2009" name="Appl. Environ. Microbiol.">
        <title>Three genomes from the phylum Acidobacteria provide insight into the lifestyles of these microorganisms in soils.</title>
        <authorList>
            <person name="Ward N.L."/>
            <person name="Challacombe J.F."/>
            <person name="Janssen P.H."/>
            <person name="Henrissat B."/>
            <person name="Coutinho P.M."/>
            <person name="Wu M."/>
            <person name="Xie G."/>
            <person name="Haft D.H."/>
            <person name="Sait M."/>
            <person name="Badger J."/>
            <person name="Barabote R.D."/>
            <person name="Bradley B."/>
            <person name="Brettin T.S."/>
            <person name="Brinkac L.M."/>
            <person name="Bruce D."/>
            <person name="Creasy T."/>
            <person name="Daugherty S.C."/>
            <person name="Davidsen T.M."/>
            <person name="DeBoy R.T."/>
            <person name="Detter J.C."/>
            <person name="Dodson R.J."/>
            <person name="Durkin A.S."/>
            <person name="Ganapathy A."/>
            <person name="Gwinn-Giglio M."/>
            <person name="Han C.S."/>
            <person name="Khouri H."/>
            <person name="Kiss H."/>
            <person name="Kothari S.P."/>
            <person name="Madupu R."/>
            <person name="Nelson K.E."/>
            <person name="Nelson W.C."/>
            <person name="Paulsen I."/>
            <person name="Penn K."/>
            <person name="Ren Q."/>
            <person name="Rosovitz M.J."/>
            <person name="Selengut J.D."/>
            <person name="Shrivastava S."/>
            <person name="Sullivan S.A."/>
            <person name="Tapia R."/>
            <person name="Thompson L.S."/>
            <person name="Watkins K.L."/>
            <person name="Yang Q."/>
            <person name="Yu C."/>
            <person name="Zafar N."/>
            <person name="Zhou L."/>
            <person name="Kuske C.R."/>
        </authorList>
    </citation>
    <scope>NUCLEOTIDE SEQUENCE [LARGE SCALE GENOMIC DNA]</scope>
    <source>
        <strain evidence="1 2">Ellin345</strain>
    </source>
</reference>
<dbReference type="Proteomes" id="UP000002432">
    <property type="component" value="Chromosome"/>
</dbReference>